<evidence type="ECO:0000313" key="2">
    <source>
        <dbReference type="Proteomes" id="UP000464178"/>
    </source>
</evidence>
<sequence>MAERMSTRIRYDRIRDNSAISRTVNGHLKRKERANRDARMKKLITGGKFPYTPAVQSWLSEQLNVRFSEVTEVAAKEVASK</sequence>
<proteinExistence type="predicted"/>
<reference evidence="1 2" key="1">
    <citation type="submission" date="2019-05" db="EMBL/GenBank/DDBJ databases">
        <authorList>
            <consortium name="Science for Life Laboratories"/>
        </authorList>
    </citation>
    <scope>NUCLEOTIDE SEQUENCE [LARGE SCALE GENOMIC DNA]</scope>
    <source>
        <strain evidence="1">Soil9</strain>
    </source>
</reference>
<name>A0A6P2CYH4_9BACT</name>
<dbReference type="KEGG" id="gms:SOIL9_37810"/>
<dbReference type="EMBL" id="LR593886">
    <property type="protein sequence ID" value="VTR93933.1"/>
    <property type="molecule type" value="Genomic_DNA"/>
</dbReference>
<gene>
    <name evidence="1" type="ORF">SOIL9_37810</name>
</gene>
<dbReference type="Proteomes" id="UP000464178">
    <property type="component" value="Chromosome"/>
</dbReference>
<evidence type="ECO:0000313" key="1">
    <source>
        <dbReference type="EMBL" id="VTR93933.1"/>
    </source>
</evidence>
<keyword evidence="2" id="KW-1185">Reference proteome</keyword>
<protein>
    <submittedName>
        <fullName evidence="1">Uncharacterized protein</fullName>
    </submittedName>
</protein>
<accession>A0A6P2CYH4</accession>
<dbReference type="RefSeq" id="WP_162668578.1">
    <property type="nucleotide sequence ID" value="NZ_LR593886.1"/>
</dbReference>
<dbReference type="AlphaFoldDB" id="A0A6P2CYH4"/>
<organism evidence="1 2">
    <name type="scientific">Gemmata massiliana</name>
    <dbReference type="NCBI Taxonomy" id="1210884"/>
    <lineage>
        <taxon>Bacteria</taxon>
        <taxon>Pseudomonadati</taxon>
        <taxon>Planctomycetota</taxon>
        <taxon>Planctomycetia</taxon>
        <taxon>Gemmatales</taxon>
        <taxon>Gemmataceae</taxon>
        <taxon>Gemmata</taxon>
    </lineage>
</organism>